<evidence type="ECO:0000313" key="1">
    <source>
        <dbReference type="EMBL" id="MDG3585728.1"/>
    </source>
</evidence>
<protein>
    <submittedName>
        <fullName evidence="1">Uncharacterized protein</fullName>
    </submittedName>
</protein>
<dbReference type="EMBL" id="JAPMUA010000002">
    <property type="protein sequence ID" value="MDG3585728.1"/>
    <property type="molecule type" value="Genomic_DNA"/>
</dbReference>
<reference evidence="1" key="1">
    <citation type="submission" date="2022-11" db="EMBL/GenBank/DDBJ databases">
        <title>High-quality draft genome sequence of Galbibacter sp. strain CMA-7.</title>
        <authorList>
            <person name="Wei L."/>
            <person name="Dong C."/>
            <person name="Shao Z."/>
        </authorList>
    </citation>
    <scope>NUCLEOTIDE SEQUENCE</scope>
    <source>
        <strain evidence="1">CMA-7</strain>
    </source>
</reference>
<organism evidence="1 2">
    <name type="scientific">Galbibacter pacificus</name>
    <dbReference type="NCBI Taxonomy" id="2996052"/>
    <lineage>
        <taxon>Bacteria</taxon>
        <taxon>Pseudomonadati</taxon>
        <taxon>Bacteroidota</taxon>
        <taxon>Flavobacteriia</taxon>
        <taxon>Flavobacteriales</taxon>
        <taxon>Flavobacteriaceae</taxon>
        <taxon>Galbibacter</taxon>
    </lineage>
</organism>
<proteinExistence type="predicted"/>
<accession>A0ABT6FR40</accession>
<dbReference type="Pfam" id="PF20365">
    <property type="entry name" value="DUF6660"/>
    <property type="match status" value="1"/>
</dbReference>
<sequence length="90" mass="10249">MALNFMVCNDRVEPTNKTTHEMVAADSCADHADADLCSPFCQCHCCHVHIVQNTSEKYYLSTTEISSKIEFHYLQVDDDFPIDILQPPRV</sequence>
<evidence type="ECO:0000313" key="2">
    <source>
        <dbReference type="Proteomes" id="UP001153642"/>
    </source>
</evidence>
<dbReference type="Proteomes" id="UP001153642">
    <property type="component" value="Unassembled WGS sequence"/>
</dbReference>
<name>A0ABT6FR40_9FLAO</name>
<dbReference type="InterPro" id="IPR046601">
    <property type="entry name" value="DUF6660"/>
</dbReference>
<keyword evidence="2" id="KW-1185">Reference proteome</keyword>
<comment type="caution">
    <text evidence="1">The sequence shown here is derived from an EMBL/GenBank/DDBJ whole genome shotgun (WGS) entry which is preliminary data.</text>
</comment>
<gene>
    <name evidence="1" type="ORF">OSR52_07590</name>
</gene>